<name>A0A096LYD7_POEFO</name>
<protein>
    <submittedName>
        <fullName evidence="11">Alanyl-tRNA synthetase domain containing 1</fullName>
    </submittedName>
</protein>
<dbReference type="Pfam" id="PF07973">
    <property type="entry name" value="tRNA_SAD"/>
    <property type="match status" value="1"/>
</dbReference>
<dbReference type="InterPro" id="IPR018163">
    <property type="entry name" value="Thr/Ala-tRNA-synth_IIc_edit"/>
</dbReference>
<dbReference type="EMBL" id="AYCK01000721">
    <property type="status" value="NOT_ANNOTATED_CDS"/>
    <property type="molecule type" value="Genomic_DNA"/>
</dbReference>
<dbReference type="Gene3D" id="2.40.30.130">
    <property type="match status" value="1"/>
</dbReference>
<comment type="subcellular location">
    <subcellularLocation>
        <location evidence="2">Cytoplasm</location>
    </subcellularLocation>
</comment>
<dbReference type="InterPro" id="IPR008978">
    <property type="entry name" value="HSP20-like_chaperone"/>
</dbReference>
<dbReference type="GO" id="GO:0005524">
    <property type="term" value="F:ATP binding"/>
    <property type="evidence" value="ECO:0007669"/>
    <property type="project" value="InterPro"/>
</dbReference>
<dbReference type="SUPFAM" id="SSF50447">
    <property type="entry name" value="Translation proteins"/>
    <property type="match status" value="1"/>
</dbReference>
<dbReference type="GO" id="GO:0004813">
    <property type="term" value="F:alanine-tRNA ligase activity"/>
    <property type="evidence" value="ECO:0007669"/>
    <property type="project" value="InterPro"/>
</dbReference>
<evidence type="ECO:0000256" key="5">
    <source>
        <dbReference type="ARBA" id="ARBA00022723"/>
    </source>
</evidence>
<dbReference type="GO" id="GO:0003676">
    <property type="term" value="F:nucleic acid binding"/>
    <property type="evidence" value="ECO:0007669"/>
    <property type="project" value="InterPro"/>
</dbReference>
<evidence type="ECO:0000256" key="6">
    <source>
        <dbReference type="ARBA" id="ARBA00022833"/>
    </source>
</evidence>
<feature type="domain" description="CS" evidence="10">
    <location>
        <begin position="11"/>
        <end position="99"/>
    </location>
</feature>
<reference evidence="11" key="2">
    <citation type="submission" date="2025-08" db="UniProtKB">
        <authorList>
            <consortium name="Ensembl"/>
        </authorList>
    </citation>
    <scope>IDENTIFICATION</scope>
</reference>
<organism evidence="11 12">
    <name type="scientific">Poecilia formosa</name>
    <name type="common">Amazon molly</name>
    <name type="synonym">Limia formosa</name>
    <dbReference type="NCBI Taxonomy" id="48698"/>
    <lineage>
        <taxon>Eukaryota</taxon>
        <taxon>Metazoa</taxon>
        <taxon>Chordata</taxon>
        <taxon>Craniata</taxon>
        <taxon>Vertebrata</taxon>
        <taxon>Euteleostomi</taxon>
        <taxon>Actinopterygii</taxon>
        <taxon>Neopterygii</taxon>
        <taxon>Teleostei</taxon>
        <taxon>Neoteleostei</taxon>
        <taxon>Acanthomorphata</taxon>
        <taxon>Ovalentaria</taxon>
        <taxon>Atherinomorphae</taxon>
        <taxon>Cyprinodontiformes</taxon>
        <taxon>Poeciliidae</taxon>
        <taxon>Poeciliinae</taxon>
        <taxon>Poecilia</taxon>
    </lineage>
</organism>
<evidence type="ECO:0000259" key="10">
    <source>
        <dbReference type="PROSITE" id="PS51203"/>
    </source>
</evidence>
<dbReference type="Proteomes" id="UP000028760">
    <property type="component" value="Unassembled WGS sequence"/>
</dbReference>
<evidence type="ECO:0000256" key="7">
    <source>
        <dbReference type="ARBA" id="ARBA00022917"/>
    </source>
</evidence>
<dbReference type="GeneTree" id="ENSGT00940000156241"/>
<dbReference type="Gene3D" id="3.30.980.10">
    <property type="entry name" value="Threonyl-trna Synthetase, Chain A, domain 2"/>
    <property type="match status" value="1"/>
</dbReference>
<evidence type="ECO:0000313" key="12">
    <source>
        <dbReference type="Proteomes" id="UP000028760"/>
    </source>
</evidence>
<dbReference type="InterPro" id="IPR051335">
    <property type="entry name" value="Alanyl-tRNA_Editing_Enzymes"/>
</dbReference>
<dbReference type="InterPro" id="IPR007052">
    <property type="entry name" value="CS_dom"/>
</dbReference>
<evidence type="ECO:0000259" key="9">
    <source>
        <dbReference type="PROSITE" id="PS50860"/>
    </source>
</evidence>
<reference evidence="12" key="1">
    <citation type="submission" date="2013-10" db="EMBL/GenBank/DDBJ databases">
        <authorList>
            <person name="Schartl M."/>
            <person name="Warren W."/>
        </authorList>
    </citation>
    <scope>NUCLEOTIDE SEQUENCE [LARGE SCALE GENOMIC DNA]</scope>
    <source>
        <strain evidence="12">female</strain>
    </source>
</reference>
<keyword evidence="7" id="KW-0648">Protein biosynthesis</keyword>
<dbReference type="InterPro" id="IPR009000">
    <property type="entry name" value="Transl_B-barrel_sf"/>
</dbReference>
<evidence type="ECO:0000256" key="2">
    <source>
        <dbReference type="ARBA" id="ARBA00004496"/>
    </source>
</evidence>
<dbReference type="InterPro" id="IPR012947">
    <property type="entry name" value="tRNA_SAD"/>
</dbReference>
<dbReference type="OMA" id="CMHTSQH"/>
<comment type="cofactor">
    <cofactor evidence="1">
        <name>Zn(2+)</name>
        <dbReference type="ChEBI" id="CHEBI:29105"/>
    </cofactor>
</comment>
<dbReference type="FunFam" id="2.40.30.130:FF:000003">
    <property type="entry name" value="alanyl-tRNA editing protein Aarsd1"/>
    <property type="match status" value="1"/>
</dbReference>
<evidence type="ECO:0000256" key="4">
    <source>
        <dbReference type="ARBA" id="ARBA00022490"/>
    </source>
</evidence>
<dbReference type="AlphaFoldDB" id="A0A096LYD7"/>
<dbReference type="GO" id="GO:0005737">
    <property type="term" value="C:cytoplasm"/>
    <property type="evidence" value="ECO:0007669"/>
    <property type="project" value="UniProtKB-SubCell"/>
</dbReference>
<evidence type="ECO:0000256" key="3">
    <source>
        <dbReference type="ARBA" id="ARBA00008429"/>
    </source>
</evidence>
<feature type="domain" description="Alanyl-transfer RNA synthetases family profile" evidence="9">
    <location>
        <begin position="98"/>
        <end position="393"/>
    </location>
</feature>
<dbReference type="GO" id="GO:0002196">
    <property type="term" value="F:Ser-tRNA(Ala) deacylase activity"/>
    <property type="evidence" value="ECO:0007669"/>
    <property type="project" value="TreeGrafter"/>
</dbReference>
<proteinExistence type="inferred from homology"/>
<accession>A0A096LYD7</accession>
<evidence type="ECO:0000256" key="8">
    <source>
        <dbReference type="ARBA" id="ARBA00053555"/>
    </source>
</evidence>
<dbReference type="SUPFAM" id="SSF49764">
    <property type="entry name" value="HSP20-like chaperones"/>
    <property type="match status" value="1"/>
</dbReference>
<dbReference type="SUPFAM" id="SSF55186">
    <property type="entry name" value="ThrRS/AlaRS common domain"/>
    <property type="match status" value="1"/>
</dbReference>
<comment type="similarity">
    <text evidence="3">Belongs to the class-II aminoacyl-tRNA synthetase family. Alax-L subfamily.</text>
</comment>
<evidence type="ECO:0000313" key="11">
    <source>
        <dbReference type="Ensembl" id="ENSPFOP00000024178.1"/>
    </source>
</evidence>
<sequence>NKSPLTLCLNSQPAHALWFDRKKYVTINFVVQKPTDVQVDIQPDKMILCCKNDTDDVFYNELHFYDKVQIYDSRERVHERTINFLLRKMKPDVAWPRLQKDPAKPSWISVDFDNWRDWEHEEDEGKAEYDQYMDFAQNFHKGIVIPGINNFQSEDFVTSVVSCCPAELKQEVNGRKETLKGFNVLLKDTILFPEGGGQPDDHGLIGEVPVLRVTRQGPDAVHFVTSPVEVGQEVRVTVDWERRFDHMQQHSGQHLITALADAMFGYKTTSWDLGRHRSTIELDTPSVKAAQLQELEEAVNEKIRSGIPVSVQLLDLSDPAVEKVRSRGLPDDHAGPIRIIDMEGIDANMCCGTHVTNLSHLQVIKLLGTEKGKKNKTNLIFLTGNRVLKYAEKSYSTERSLVSLLKTGPDEHVEAVEKIQKSVKLLQKSNLSLLRDMAVLIARDFKNNPHRGNFFSFHKKEGDNEFMNIIANEINTEETLVFLTVGEEKGAGLFLLAGPSGQVTELGPRILELLQGKGAGKNGRFQGKANSLARREEVEAFLRQRCKHHSSEEE</sequence>
<comment type="function">
    <text evidence="8">Functions in trans to edit the amino acid moiety from incorrectly charged tRNA(Ala).</text>
</comment>
<dbReference type="PANTHER" id="PTHR43462">
    <property type="entry name" value="ALANYL-TRNA EDITING PROTEIN"/>
    <property type="match status" value="1"/>
</dbReference>
<dbReference type="PROSITE" id="PS50860">
    <property type="entry name" value="AA_TRNA_LIGASE_II_ALA"/>
    <property type="match status" value="1"/>
</dbReference>
<dbReference type="GO" id="GO:0046872">
    <property type="term" value="F:metal ion binding"/>
    <property type="evidence" value="ECO:0007669"/>
    <property type="project" value="UniProtKB-KW"/>
</dbReference>
<dbReference type="Gene3D" id="2.60.40.790">
    <property type="match status" value="1"/>
</dbReference>
<dbReference type="FunFam" id="3.30.980.10:FF:000007">
    <property type="entry name" value="alanyl-tRNA editing protein Aarsd1"/>
    <property type="match status" value="1"/>
</dbReference>
<reference evidence="11" key="3">
    <citation type="submission" date="2025-09" db="UniProtKB">
        <authorList>
            <consortium name="Ensembl"/>
        </authorList>
    </citation>
    <scope>IDENTIFICATION</scope>
</reference>
<keyword evidence="12" id="KW-1185">Reference proteome</keyword>
<keyword evidence="4" id="KW-0963">Cytoplasm</keyword>
<keyword evidence="6" id="KW-0862">Zinc</keyword>
<dbReference type="PANTHER" id="PTHR43462:SF1">
    <property type="entry name" value="ALANYL-TRNA EDITING PROTEIN AARSD1"/>
    <property type="match status" value="1"/>
</dbReference>
<dbReference type="InterPro" id="IPR018165">
    <property type="entry name" value="Ala-tRNA-synth_IIc_core"/>
</dbReference>
<dbReference type="Ensembl" id="ENSPFOT00000022011.1">
    <property type="protein sequence ID" value="ENSPFOP00000024178.1"/>
    <property type="gene ID" value="ENSPFOG00000014083.2"/>
</dbReference>
<dbReference type="GO" id="GO:0006419">
    <property type="term" value="P:alanyl-tRNA aminoacylation"/>
    <property type="evidence" value="ECO:0007669"/>
    <property type="project" value="InterPro"/>
</dbReference>
<keyword evidence="5" id="KW-0479">Metal-binding</keyword>
<dbReference type="SMART" id="SM00863">
    <property type="entry name" value="tRNA_SAD"/>
    <property type="match status" value="1"/>
</dbReference>
<dbReference type="PROSITE" id="PS51203">
    <property type="entry name" value="CS"/>
    <property type="match status" value="1"/>
</dbReference>
<evidence type="ECO:0000256" key="1">
    <source>
        <dbReference type="ARBA" id="ARBA00001947"/>
    </source>
</evidence>